<dbReference type="AlphaFoldDB" id="A0A4Y2A8E6"/>
<dbReference type="InterPro" id="IPR036397">
    <property type="entry name" value="RNaseH_sf"/>
</dbReference>
<sequence length="152" mass="17621">MELKKKGKEQHMQLWKRKNSYLLAASRTPGSRFSLESLEKNTHLESGKNNLAKMLSSLKTSRVSLHTIKAAKHFHHRWELLEHLPYIPDLSPVSPLRKKNLGGRVFRTSVEIQKAILACLQDLGSDFSYTGYHTLVYRWDKCFDNHVDYVAK</sequence>
<dbReference type="Proteomes" id="UP000499080">
    <property type="component" value="Unassembled WGS sequence"/>
</dbReference>
<organism evidence="1 2">
    <name type="scientific">Araneus ventricosus</name>
    <name type="common">Orbweaver spider</name>
    <name type="synonym">Epeira ventricosa</name>
    <dbReference type="NCBI Taxonomy" id="182803"/>
    <lineage>
        <taxon>Eukaryota</taxon>
        <taxon>Metazoa</taxon>
        <taxon>Ecdysozoa</taxon>
        <taxon>Arthropoda</taxon>
        <taxon>Chelicerata</taxon>
        <taxon>Arachnida</taxon>
        <taxon>Araneae</taxon>
        <taxon>Araneomorphae</taxon>
        <taxon>Entelegynae</taxon>
        <taxon>Araneoidea</taxon>
        <taxon>Araneidae</taxon>
        <taxon>Araneus</taxon>
    </lineage>
</organism>
<accession>A0A4Y2A8E6</accession>
<comment type="caution">
    <text evidence="1">The sequence shown here is derived from an EMBL/GenBank/DDBJ whole genome shotgun (WGS) entry which is preliminary data.</text>
</comment>
<proteinExistence type="predicted"/>
<evidence type="ECO:0000313" key="2">
    <source>
        <dbReference type="Proteomes" id="UP000499080"/>
    </source>
</evidence>
<dbReference type="Gene3D" id="3.30.420.10">
    <property type="entry name" value="Ribonuclease H-like superfamily/Ribonuclease H"/>
    <property type="match status" value="1"/>
</dbReference>
<evidence type="ECO:0000313" key="1">
    <source>
        <dbReference type="EMBL" id="GBL75595.1"/>
    </source>
</evidence>
<dbReference type="GO" id="GO:0003676">
    <property type="term" value="F:nucleic acid binding"/>
    <property type="evidence" value="ECO:0007669"/>
    <property type="project" value="InterPro"/>
</dbReference>
<reference evidence="1 2" key="1">
    <citation type="journal article" date="2019" name="Sci. Rep.">
        <title>Orb-weaving spider Araneus ventricosus genome elucidates the spidroin gene catalogue.</title>
        <authorList>
            <person name="Kono N."/>
            <person name="Nakamura H."/>
            <person name="Ohtoshi R."/>
            <person name="Moran D.A.P."/>
            <person name="Shinohara A."/>
            <person name="Yoshida Y."/>
            <person name="Fujiwara M."/>
            <person name="Mori M."/>
            <person name="Tomita M."/>
            <person name="Arakawa K."/>
        </authorList>
    </citation>
    <scope>NUCLEOTIDE SEQUENCE [LARGE SCALE GENOMIC DNA]</scope>
</reference>
<name>A0A4Y2A8E6_ARAVE</name>
<dbReference type="EMBL" id="BGPR01000008">
    <property type="protein sequence ID" value="GBL75595.1"/>
    <property type="molecule type" value="Genomic_DNA"/>
</dbReference>
<protein>
    <submittedName>
        <fullName evidence="1">Uncharacterized protein</fullName>
    </submittedName>
</protein>
<keyword evidence="2" id="KW-1185">Reference proteome</keyword>
<gene>
    <name evidence="1" type="ORF">AVEN_154923_1</name>
</gene>